<dbReference type="SUPFAM" id="SSF51735">
    <property type="entry name" value="NAD(P)-binding Rossmann-fold domains"/>
    <property type="match status" value="1"/>
</dbReference>
<dbReference type="FunFam" id="3.40.50.720:FF:000084">
    <property type="entry name" value="Short-chain dehydrogenase reductase"/>
    <property type="match status" value="1"/>
</dbReference>
<dbReference type="EMBL" id="LQOV01000007">
    <property type="protein sequence ID" value="ORV55170.1"/>
    <property type="molecule type" value="Genomic_DNA"/>
</dbReference>
<dbReference type="OrthoDB" id="7064009at2"/>
<evidence type="ECO:0000256" key="1">
    <source>
        <dbReference type="ARBA" id="ARBA00006484"/>
    </source>
</evidence>
<dbReference type="Proteomes" id="UP000193010">
    <property type="component" value="Unassembled WGS sequence"/>
</dbReference>
<proteinExistence type="inferred from homology"/>
<comment type="caution">
    <text evidence="3">The sequence shown here is derived from an EMBL/GenBank/DDBJ whole genome shotgun (WGS) entry which is preliminary data.</text>
</comment>
<dbReference type="PRINTS" id="PR00081">
    <property type="entry name" value="GDHRDH"/>
</dbReference>
<organism evidence="3 4">
    <name type="scientific">Mycobacterium florentinum</name>
    <dbReference type="NCBI Taxonomy" id="292462"/>
    <lineage>
        <taxon>Bacteria</taxon>
        <taxon>Bacillati</taxon>
        <taxon>Actinomycetota</taxon>
        <taxon>Actinomycetes</taxon>
        <taxon>Mycobacteriales</taxon>
        <taxon>Mycobacteriaceae</taxon>
        <taxon>Mycobacterium</taxon>
        <taxon>Mycobacterium simiae complex</taxon>
    </lineage>
</organism>
<dbReference type="PANTHER" id="PTHR24321:SF14">
    <property type="entry name" value="SHORT-CHAIN TYPE DEHYDROGENASE_REDUCTASE BLR2146-RELATED"/>
    <property type="match status" value="1"/>
</dbReference>
<dbReference type="GO" id="GO:0016491">
    <property type="term" value="F:oxidoreductase activity"/>
    <property type="evidence" value="ECO:0007669"/>
    <property type="project" value="UniProtKB-KW"/>
</dbReference>
<dbReference type="AlphaFoldDB" id="A0A1X1UEE0"/>
<dbReference type="STRING" id="292462.AWC05_15070"/>
<dbReference type="Pfam" id="PF13561">
    <property type="entry name" value="adh_short_C2"/>
    <property type="match status" value="1"/>
</dbReference>
<dbReference type="Gene3D" id="3.40.50.720">
    <property type="entry name" value="NAD(P)-binding Rossmann-like Domain"/>
    <property type="match status" value="1"/>
</dbReference>
<dbReference type="RefSeq" id="WP_085220961.1">
    <property type="nucleotide sequence ID" value="NZ_AP022576.1"/>
</dbReference>
<evidence type="ECO:0000313" key="4">
    <source>
        <dbReference type="Proteomes" id="UP000193010"/>
    </source>
</evidence>
<dbReference type="InterPro" id="IPR002347">
    <property type="entry name" value="SDR_fam"/>
</dbReference>
<comment type="similarity">
    <text evidence="1">Belongs to the short-chain dehydrogenases/reductases (SDR) family.</text>
</comment>
<keyword evidence="4" id="KW-1185">Reference proteome</keyword>
<name>A0A1X1UEE0_MYCFL</name>
<accession>A0A1X1UEE0</accession>
<sequence length="262" mass="27068">MSILAGKVAIVTGGAGGIGAATARELAREGAAVAVVDIDETKANEVADEIRRSGAQAIALGGDLAQEDVARSNVQATVAEFGRIDVLHNNAALTASSFLSRDTTVSEMSLDVWQRSMEVNLGSQLLMCKYVVPEMRSGGGGSIVNMSSGAALSGDRTRLAYGVSKAGVHALTMYVATSEGKQGVRANTVVPGLILTDAVRAHLSADIVDGLSRATLTPYVGQPQDVAELVVFLASERSRYITGQMISIDGGMSAHVSMNTGD</sequence>
<keyword evidence="2" id="KW-0560">Oxidoreductase</keyword>
<dbReference type="InterPro" id="IPR036291">
    <property type="entry name" value="NAD(P)-bd_dom_sf"/>
</dbReference>
<dbReference type="CDD" id="cd05233">
    <property type="entry name" value="SDR_c"/>
    <property type="match status" value="1"/>
</dbReference>
<evidence type="ECO:0008006" key="5">
    <source>
        <dbReference type="Google" id="ProtNLM"/>
    </source>
</evidence>
<protein>
    <recommendedName>
        <fullName evidence="5">Short-chain dehydrogenase</fullName>
    </recommendedName>
</protein>
<gene>
    <name evidence="3" type="ORF">AWC05_15070</name>
</gene>
<reference evidence="3 4" key="1">
    <citation type="submission" date="2016-01" db="EMBL/GenBank/DDBJ databases">
        <title>The new phylogeny of the genus Mycobacterium.</title>
        <authorList>
            <person name="Tarcisio F."/>
            <person name="Conor M."/>
            <person name="Antonella G."/>
            <person name="Elisabetta G."/>
            <person name="Giulia F.S."/>
            <person name="Sara T."/>
            <person name="Anna F."/>
            <person name="Clotilde B."/>
            <person name="Roberto B."/>
            <person name="Veronica D.S."/>
            <person name="Fabio R."/>
            <person name="Monica P."/>
            <person name="Olivier J."/>
            <person name="Enrico T."/>
            <person name="Nicola S."/>
        </authorList>
    </citation>
    <scope>NUCLEOTIDE SEQUENCE [LARGE SCALE GENOMIC DNA]</scope>
    <source>
        <strain evidence="3 4">DSM 44852</strain>
    </source>
</reference>
<dbReference type="PANTHER" id="PTHR24321">
    <property type="entry name" value="DEHYDROGENASES, SHORT CHAIN"/>
    <property type="match status" value="1"/>
</dbReference>
<dbReference type="PRINTS" id="PR00080">
    <property type="entry name" value="SDRFAMILY"/>
</dbReference>
<evidence type="ECO:0000313" key="3">
    <source>
        <dbReference type="EMBL" id="ORV55170.1"/>
    </source>
</evidence>
<evidence type="ECO:0000256" key="2">
    <source>
        <dbReference type="ARBA" id="ARBA00023002"/>
    </source>
</evidence>